<dbReference type="PANTHER" id="PTHR30579:SF7">
    <property type="entry name" value="HTH-TYPE TRANSCRIPTIONAL REGULATOR LRHA-RELATED"/>
    <property type="match status" value="1"/>
</dbReference>
<dbReference type="InterPro" id="IPR005119">
    <property type="entry name" value="LysR_subst-bd"/>
</dbReference>
<dbReference type="GO" id="GO:0003700">
    <property type="term" value="F:DNA-binding transcription factor activity"/>
    <property type="evidence" value="ECO:0007669"/>
    <property type="project" value="InterPro"/>
</dbReference>
<keyword evidence="4" id="KW-0804">Transcription</keyword>
<evidence type="ECO:0000313" key="7">
    <source>
        <dbReference type="Proteomes" id="UP000198641"/>
    </source>
</evidence>
<protein>
    <submittedName>
        <fullName evidence="6">DNA-binding transcriptional regulator, LysR family</fullName>
    </submittedName>
</protein>
<evidence type="ECO:0000259" key="5">
    <source>
        <dbReference type="PROSITE" id="PS50931"/>
    </source>
</evidence>
<keyword evidence="3 6" id="KW-0238">DNA-binding</keyword>
<sequence>MSEVVASALDLESLRSFMAVAQLGTLAAAAEQRHRTVSAISMQIKRLEERLGTRLLIRSARGMTLTPAGESLMREARALLSQHDRLLARFTGQGLSGRVRFGMPEDFARELVGQILPEFMAQHPDVLLEAVTATSGELARRLERGELTLALLLDRAHRLEGGQPLWRTSPVWAAAREYVLDPTQPLPLGLHPVDCPYRAIGVEALEAEERAWYAVFTSTSVHALETAVEAGLAISVLDRERLTPAMRELGPADGLPALTGGETQLHISKRMSAASKPAVDALAALLHERLYQRGLWRERGAR</sequence>
<proteinExistence type="inferred from homology"/>
<evidence type="ECO:0000256" key="2">
    <source>
        <dbReference type="ARBA" id="ARBA00023015"/>
    </source>
</evidence>
<evidence type="ECO:0000256" key="4">
    <source>
        <dbReference type="ARBA" id="ARBA00023163"/>
    </source>
</evidence>
<dbReference type="SUPFAM" id="SSF46785">
    <property type="entry name" value="Winged helix' DNA-binding domain"/>
    <property type="match status" value="1"/>
</dbReference>
<dbReference type="GO" id="GO:0003677">
    <property type="term" value="F:DNA binding"/>
    <property type="evidence" value="ECO:0007669"/>
    <property type="project" value="UniProtKB-KW"/>
</dbReference>
<dbReference type="AlphaFoldDB" id="A0A1G7TAG0"/>
<dbReference type="InterPro" id="IPR050176">
    <property type="entry name" value="LTTR"/>
</dbReference>
<name>A0A1G7TAG0_9GAMM</name>
<dbReference type="Proteomes" id="UP000198641">
    <property type="component" value="Unassembled WGS sequence"/>
</dbReference>
<feature type="domain" description="HTH lysR-type" evidence="5">
    <location>
        <begin position="9"/>
        <end position="66"/>
    </location>
</feature>
<evidence type="ECO:0000256" key="3">
    <source>
        <dbReference type="ARBA" id="ARBA00023125"/>
    </source>
</evidence>
<dbReference type="OrthoDB" id="5723059at2"/>
<dbReference type="InterPro" id="IPR036390">
    <property type="entry name" value="WH_DNA-bd_sf"/>
</dbReference>
<dbReference type="Gene3D" id="3.40.190.10">
    <property type="entry name" value="Periplasmic binding protein-like II"/>
    <property type="match status" value="2"/>
</dbReference>
<dbReference type="EMBL" id="FNCI01000009">
    <property type="protein sequence ID" value="SDG32082.1"/>
    <property type="molecule type" value="Genomic_DNA"/>
</dbReference>
<dbReference type="InterPro" id="IPR000847">
    <property type="entry name" value="LysR_HTH_N"/>
</dbReference>
<dbReference type="PROSITE" id="PS50931">
    <property type="entry name" value="HTH_LYSR"/>
    <property type="match status" value="1"/>
</dbReference>
<dbReference type="Gene3D" id="1.10.10.10">
    <property type="entry name" value="Winged helix-like DNA-binding domain superfamily/Winged helix DNA-binding domain"/>
    <property type="match status" value="1"/>
</dbReference>
<dbReference type="InterPro" id="IPR036388">
    <property type="entry name" value="WH-like_DNA-bd_sf"/>
</dbReference>
<evidence type="ECO:0000256" key="1">
    <source>
        <dbReference type="ARBA" id="ARBA00009437"/>
    </source>
</evidence>
<dbReference type="Pfam" id="PF00126">
    <property type="entry name" value="HTH_1"/>
    <property type="match status" value="1"/>
</dbReference>
<gene>
    <name evidence="6" type="ORF">SAMN05216571_109103</name>
</gene>
<keyword evidence="7" id="KW-1185">Reference proteome</keyword>
<organism evidence="6 7">
    <name type="scientific">Onishia taeanensis</name>
    <dbReference type="NCBI Taxonomy" id="284577"/>
    <lineage>
        <taxon>Bacteria</taxon>
        <taxon>Pseudomonadati</taxon>
        <taxon>Pseudomonadota</taxon>
        <taxon>Gammaproteobacteria</taxon>
        <taxon>Oceanospirillales</taxon>
        <taxon>Halomonadaceae</taxon>
        <taxon>Onishia</taxon>
    </lineage>
</organism>
<dbReference type="PANTHER" id="PTHR30579">
    <property type="entry name" value="TRANSCRIPTIONAL REGULATOR"/>
    <property type="match status" value="1"/>
</dbReference>
<comment type="similarity">
    <text evidence="1">Belongs to the LysR transcriptional regulatory family.</text>
</comment>
<dbReference type="Pfam" id="PF03466">
    <property type="entry name" value="LysR_substrate"/>
    <property type="match status" value="1"/>
</dbReference>
<dbReference type="STRING" id="284577.SAMN05216571_109103"/>
<dbReference type="RefSeq" id="WP_092526581.1">
    <property type="nucleotide sequence ID" value="NZ_FNCI01000009.1"/>
</dbReference>
<accession>A0A1G7TAG0</accession>
<evidence type="ECO:0000313" key="6">
    <source>
        <dbReference type="EMBL" id="SDG32082.1"/>
    </source>
</evidence>
<dbReference type="FunFam" id="1.10.10.10:FF:000001">
    <property type="entry name" value="LysR family transcriptional regulator"/>
    <property type="match status" value="1"/>
</dbReference>
<reference evidence="6 7" key="1">
    <citation type="submission" date="2016-10" db="EMBL/GenBank/DDBJ databases">
        <authorList>
            <person name="de Groot N.N."/>
        </authorList>
    </citation>
    <scope>NUCLEOTIDE SEQUENCE [LARGE SCALE GENOMIC DNA]</scope>
    <source>
        <strain evidence="6 7">BH539</strain>
    </source>
</reference>
<keyword evidence="2" id="KW-0805">Transcription regulation</keyword>
<dbReference type="SUPFAM" id="SSF53850">
    <property type="entry name" value="Periplasmic binding protein-like II"/>
    <property type="match status" value="1"/>
</dbReference>